<keyword evidence="1" id="KW-0472">Membrane</keyword>
<dbReference type="RefSeq" id="WP_157458943.1">
    <property type="nucleotide sequence ID" value="NZ_WQLB01000009.1"/>
</dbReference>
<name>A0A7C9HRI9_9DEIO</name>
<evidence type="ECO:0000256" key="1">
    <source>
        <dbReference type="SAM" id="Phobius"/>
    </source>
</evidence>
<dbReference type="Proteomes" id="UP000483286">
    <property type="component" value="Unassembled WGS sequence"/>
</dbReference>
<evidence type="ECO:0000313" key="3">
    <source>
        <dbReference type="Proteomes" id="UP000483286"/>
    </source>
</evidence>
<accession>A0A7C9HRI9</accession>
<evidence type="ECO:0000313" key="2">
    <source>
        <dbReference type="EMBL" id="MVN86892.1"/>
    </source>
</evidence>
<keyword evidence="3" id="KW-1185">Reference proteome</keyword>
<keyword evidence="1" id="KW-1133">Transmembrane helix</keyword>
<protein>
    <submittedName>
        <fullName evidence="2">Uncharacterized protein</fullName>
    </submittedName>
</protein>
<sequence>MTTHHARQEAVPMLHKDDKPDLYRLLAVFSGIPMPVLPALVAARLHSGDQREPISDHQRGLLRWLAGQGRIRWVNWGPDGAGYVLTGYGETRLVTYEAQYGPAHAPRRGPPLREVLVHRLLDGFDLTTARSLHAALVAAEMLTAGETATRAHGDLLVLLAARGHVARAGDGYTRTELGELALDAHQKATRGRP</sequence>
<dbReference type="AlphaFoldDB" id="A0A7C9HRI9"/>
<dbReference type="EMBL" id="WQLB01000009">
    <property type="protein sequence ID" value="MVN86892.1"/>
    <property type="molecule type" value="Genomic_DNA"/>
</dbReference>
<keyword evidence="1" id="KW-0812">Transmembrane</keyword>
<reference evidence="2 3" key="1">
    <citation type="submission" date="2019-12" db="EMBL/GenBank/DDBJ databases">
        <title>Deinococcus sp. HMF7620 Genome sequencing and assembly.</title>
        <authorList>
            <person name="Kang H."/>
            <person name="Kim H."/>
            <person name="Joh K."/>
        </authorList>
    </citation>
    <scope>NUCLEOTIDE SEQUENCE [LARGE SCALE GENOMIC DNA]</scope>
    <source>
        <strain evidence="2 3">HMF7620</strain>
    </source>
</reference>
<proteinExistence type="predicted"/>
<comment type="caution">
    <text evidence="2">The sequence shown here is derived from an EMBL/GenBank/DDBJ whole genome shotgun (WGS) entry which is preliminary data.</text>
</comment>
<feature type="transmembrane region" description="Helical" evidence="1">
    <location>
        <begin position="22"/>
        <end position="43"/>
    </location>
</feature>
<organism evidence="2 3">
    <name type="scientific">Deinococcus arboris</name>
    <dbReference type="NCBI Taxonomy" id="2682977"/>
    <lineage>
        <taxon>Bacteria</taxon>
        <taxon>Thermotogati</taxon>
        <taxon>Deinococcota</taxon>
        <taxon>Deinococci</taxon>
        <taxon>Deinococcales</taxon>
        <taxon>Deinococcaceae</taxon>
        <taxon>Deinococcus</taxon>
    </lineage>
</organism>
<gene>
    <name evidence="2" type="ORF">GO986_08955</name>
</gene>